<dbReference type="InterPro" id="IPR000182">
    <property type="entry name" value="GNAT_dom"/>
</dbReference>
<name>N9QR48_9GAMM</name>
<evidence type="ECO:0000256" key="1">
    <source>
        <dbReference type="ARBA" id="ARBA00022679"/>
    </source>
</evidence>
<dbReference type="Gene3D" id="3.40.630.30">
    <property type="match status" value="1"/>
</dbReference>
<feature type="domain" description="N-acetyltransferase" evidence="3">
    <location>
        <begin position="1"/>
        <end position="141"/>
    </location>
</feature>
<dbReference type="PROSITE" id="PS51186">
    <property type="entry name" value="GNAT"/>
    <property type="match status" value="1"/>
</dbReference>
<dbReference type="Proteomes" id="UP000013009">
    <property type="component" value="Unassembled WGS sequence"/>
</dbReference>
<evidence type="ECO:0000313" key="4">
    <source>
        <dbReference type="EMBL" id="ENX32491.1"/>
    </source>
</evidence>
<comment type="caution">
    <text evidence="4">The sequence shown here is derived from an EMBL/GenBank/DDBJ whole genome shotgun (WGS) entry which is preliminary data.</text>
</comment>
<dbReference type="InterPro" id="IPR016181">
    <property type="entry name" value="Acyl_CoA_acyltransferase"/>
</dbReference>
<keyword evidence="1" id="KW-0808">Transferase</keyword>
<gene>
    <name evidence="4" type="ORF">F889_03473</name>
</gene>
<dbReference type="SUPFAM" id="SSF55729">
    <property type="entry name" value="Acyl-CoA N-acyltransferases (Nat)"/>
    <property type="match status" value="1"/>
</dbReference>
<sequence length="152" mass="17658">MIIKATQHDHSTLIEIWEKSVRATHDFLPETMISELKPLILNEYFHHVTLHKYVIEHKIVGFLGCSSDNIEMLFILPEYRRSGIGKALIDFAVKQLQIYKVDVNEQNLQAVNFYQKMGFRILSRSEQDGQGNPFPLLHLEISPQEQENYSSS</sequence>
<accession>N9QR48</accession>
<dbReference type="PANTHER" id="PTHR43800">
    <property type="entry name" value="PEPTIDYL-LYSINE N-ACETYLTRANSFERASE YJAB"/>
    <property type="match status" value="1"/>
</dbReference>
<dbReference type="AlphaFoldDB" id="N9QR48"/>
<reference evidence="4 5" key="1">
    <citation type="submission" date="2013-02" db="EMBL/GenBank/DDBJ databases">
        <title>The Genome Sequence of Acinetobacter sp. NIPH 1859.</title>
        <authorList>
            <consortium name="The Broad Institute Genome Sequencing Platform"/>
            <consortium name="The Broad Institute Genome Sequencing Center for Infectious Disease"/>
            <person name="Cerqueira G."/>
            <person name="Feldgarden M."/>
            <person name="Courvalin P."/>
            <person name="Perichon B."/>
            <person name="Grillot-Courvalin C."/>
            <person name="Clermont D."/>
            <person name="Rocha E."/>
            <person name="Yoon E.-J."/>
            <person name="Nemec A."/>
            <person name="Walker B."/>
            <person name="Young S.K."/>
            <person name="Zeng Q."/>
            <person name="Gargeya S."/>
            <person name="Fitzgerald M."/>
            <person name="Haas B."/>
            <person name="Abouelleil A."/>
            <person name="Alvarado L."/>
            <person name="Arachchi H.M."/>
            <person name="Berlin A.M."/>
            <person name="Chapman S.B."/>
            <person name="Dewar J."/>
            <person name="Goldberg J."/>
            <person name="Griggs A."/>
            <person name="Gujja S."/>
            <person name="Hansen M."/>
            <person name="Howarth C."/>
            <person name="Imamovic A."/>
            <person name="Larimer J."/>
            <person name="McCowan C."/>
            <person name="Murphy C."/>
            <person name="Neiman D."/>
            <person name="Pearson M."/>
            <person name="Priest M."/>
            <person name="Roberts A."/>
            <person name="Saif S."/>
            <person name="Shea T."/>
            <person name="Sisk P."/>
            <person name="Sykes S."/>
            <person name="Wortman J."/>
            <person name="Nusbaum C."/>
            <person name="Birren B."/>
        </authorList>
    </citation>
    <scope>NUCLEOTIDE SEQUENCE [LARGE SCALE GENOMIC DNA]</scope>
    <source>
        <strain evidence="4 5">NIPH 1859</strain>
    </source>
</reference>
<evidence type="ECO:0000256" key="2">
    <source>
        <dbReference type="ARBA" id="ARBA00023315"/>
    </source>
</evidence>
<dbReference type="GO" id="GO:0016747">
    <property type="term" value="F:acyltransferase activity, transferring groups other than amino-acyl groups"/>
    <property type="evidence" value="ECO:0007669"/>
    <property type="project" value="InterPro"/>
</dbReference>
<protein>
    <recommendedName>
        <fullName evidence="3">N-acetyltransferase domain-containing protein</fullName>
    </recommendedName>
</protein>
<keyword evidence="5" id="KW-1185">Reference proteome</keyword>
<dbReference type="HOGENOM" id="CLU_013985_21_0_6"/>
<evidence type="ECO:0000313" key="5">
    <source>
        <dbReference type="Proteomes" id="UP000013009"/>
    </source>
</evidence>
<organism evidence="4 5">
    <name type="scientific">Acinetobacter colistiniresistens</name>
    <dbReference type="NCBI Taxonomy" id="280145"/>
    <lineage>
        <taxon>Bacteria</taxon>
        <taxon>Pseudomonadati</taxon>
        <taxon>Pseudomonadota</taxon>
        <taxon>Gammaproteobacteria</taxon>
        <taxon>Moraxellales</taxon>
        <taxon>Moraxellaceae</taxon>
        <taxon>Acinetobacter</taxon>
    </lineage>
</organism>
<dbReference type="PATRIC" id="fig|1217695.3.peg.3373"/>
<dbReference type="CDD" id="cd04301">
    <property type="entry name" value="NAT_SF"/>
    <property type="match status" value="1"/>
</dbReference>
<dbReference type="PANTHER" id="PTHR43800:SF1">
    <property type="entry name" value="PEPTIDYL-LYSINE N-ACETYLTRANSFERASE YJAB"/>
    <property type="match status" value="1"/>
</dbReference>
<proteinExistence type="predicted"/>
<dbReference type="RefSeq" id="WP_005277241.1">
    <property type="nucleotide sequence ID" value="NZ_KB850197.1"/>
</dbReference>
<keyword evidence="2" id="KW-0012">Acyltransferase</keyword>
<dbReference type="Pfam" id="PF13673">
    <property type="entry name" value="Acetyltransf_10"/>
    <property type="match status" value="1"/>
</dbReference>
<evidence type="ECO:0000259" key="3">
    <source>
        <dbReference type="PROSITE" id="PS51186"/>
    </source>
</evidence>
<dbReference type="EMBL" id="APRZ01000024">
    <property type="protein sequence ID" value="ENX32491.1"/>
    <property type="molecule type" value="Genomic_DNA"/>
</dbReference>
<dbReference type="OrthoDB" id="9789605at2"/>